<sequence length="455" mass="51346">MPPTFMISKHIFCEKKKNKTKQKNMMKPGEITTPSVTKPAGPAGEHLVRPSEPTPSHILPLSSIDTHPSFRFYADTLHVFMHGREPAKVIRRAISKALVFYYPLAGRLVHSGDDDLRIACTGDGVYFVEAQAKCKLEDVNFLQRPLMLPIDDLLPYLPHPQEPALPLFMIQVTEFKCGGFAVGTRYNHMITDGVGLGQILQAVGEIARGLTRPTIDPIWQRDCIPILPKSPQPHSQVSSPPFTRPNFNLEDTILDIPQDHIDLLINQVTKETGAKCTTFDVLAAKLWQSRTRAINFDPQVPVIFSFTANIRPLLHVLKQGGYYGNCVYVSYVTVSSEWVARARMSELVRLIQDKKENLRVEFMKWAKGELEQNPFEVTRTYAMMHVTDWRNVGFSDVDFGWGPEMHSGVGTMIDSVVIGFLTRPPASSRGARVTARFVRKEHLAAFHDEMMSFQF</sequence>
<name>A0ACB7TVL1_DIOAL</name>
<keyword evidence="1" id="KW-0012">Acyltransferase</keyword>
<dbReference type="EC" id="2.3.1.232" evidence="1"/>
<keyword evidence="2" id="KW-1185">Reference proteome</keyword>
<protein>
    <submittedName>
        <fullName evidence="1">Benzyl alcohol O-benzoyltransferase protein</fullName>
        <ecNumber evidence="1">2.3.1.196</ecNumber>
        <ecNumber evidence="1">2.3.1.232</ecNumber>
    </submittedName>
</protein>
<proteinExistence type="predicted"/>
<keyword evidence="1" id="KW-0808">Transferase</keyword>
<evidence type="ECO:0000313" key="1">
    <source>
        <dbReference type="EMBL" id="KAH7652052.1"/>
    </source>
</evidence>
<gene>
    <name evidence="1" type="ORF">IHE45_20G097100</name>
</gene>
<dbReference type="EMBL" id="CM037030">
    <property type="protein sequence ID" value="KAH7652052.1"/>
    <property type="molecule type" value="Genomic_DNA"/>
</dbReference>
<evidence type="ECO:0000313" key="2">
    <source>
        <dbReference type="Proteomes" id="UP000827976"/>
    </source>
</evidence>
<dbReference type="EC" id="2.3.1.196" evidence="1"/>
<dbReference type="Proteomes" id="UP000827976">
    <property type="component" value="Chromosome 20"/>
</dbReference>
<reference evidence="2" key="1">
    <citation type="journal article" date="2022" name="Nat. Commun.">
        <title>Chromosome evolution and the genetic basis of agronomically important traits in greater yam.</title>
        <authorList>
            <person name="Bredeson J.V."/>
            <person name="Lyons J.B."/>
            <person name="Oniyinde I.O."/>
            <person name="Okereke N.R."/>
            <person name="Kolade O."/>
            <person name="Nnabue I."/>
            <person name="Nwadili C.O."/>
            <person name="Hribova E."/>
            <person name="Parker M."/>
            <person name="Nwogha J."/>
            <person name="Shu S."/>
            <person name="Carlson J."/>
            <person name="Kariba R."/>
            <person name="Muthemba S."/>
            <person name="Knop K."/>
            <person name="Barton G.J."/>
            <person name="Sherwood A.V."/>
            <person name="Lopez-Montes A."/>
            <person name="Asiedu R."/>
            <person name="Jamnadass R."/>
            <person name="Muchugi A."/>
            <person name="Goodstein D."/>
            <person name="Egesi C.N."/>
            <person name="Featherston J."/>
            <person name="Asfaw A."/>
            <person name="Simpson G.G."/>
            <person name="Dolezel J."/>
            <person name="Hendre P.S."/>
            <person name="Van Deynze A."/>
            <person name="Kumar P.L."/>
            <person name="Obidiegwu J.E."/>
            <person name="Bhattacharjee R."/>
            <person name="Rokhsar D.S."/>
        </authorList>
    </citation>
    <scope>NUCLEOTIDE SEQUENCE [LARGE SCALE GENOMIC DNA]</scope>
    <source>
        <strain evidence="2">cv. TDa95/00328</strain>
    </source>
</reference>
<comment type="caution">
    <text evidence="1">The sequence shown here is derived from an EMBL/GenBank/DDBJ whole genome shotgun (WGS) entry which is preliminary data.</text>
</comment>
<organism evidence="1 2">
    <name type="scientific">Dioscorea alata</name>
    <name type="common">Purple yam</name>
    <dbReference type="NCBI Taxonomy" id="55571"/>
    <lineage>
        <taxon>Eukaryota</taxon>
        <taxon>Viridiplantae</taxon>
        <taxon>Streptophyta</taxon>
        <taxon>Embryophyta</taxon>
        <taxon>Tracheophyta</taxon>
        <taxon>Spermatophyta</taxon>
        <taxon>Magnoliopsida</taxon>
        <taxon>Liliopsida</taxon>
        <taxon>Dioscoreales</taxon>
        <taxon>Dioscoreaceae</taxon>
        <taxon>Dioscorea</taxon>
    </lineage>
</organism>
<accession>A0ACB7TVL1</accession>